<evidence type="ECO:0000256" key="1">
    <source>
        <dbReference type="ARBA" id="ARBA00022596"/>
    </source>
</evidence>
<reference evidence="2" key="1">
    <citation type="journal article" date="2017" name="Nature">
        <title>Asgard archaea illuminate the origin of eukaryotic cellular complexity.</title>
        <authorList>
            <person name="Zaremba-Niedzwiedzka K."/>
            <person name="Caceres E.F."/>
            <person name="Saw J.H."/>
            <person name="Backstrom D."/>
            <person name="Juzokaite L."/>
            <person name="Vancaester E."/>
            <person name="Seitz K.W."/>
            <person name="Anantharaman K."/>
            <person name="Starnawski P."/>
            <person name="Kjeldsen K.U."/>
            <person name="Scott M.B."/>
            <person name="Nunoura T."/>
            <person name="Banfield J.F."/>
            <person name="Schramm A."/>
            <person name="Baker B.J."/>
            <person name="Spang A."/>
            <person name="Ettema T.J.G."/>
        </authorList>
    </citation>
    <scope>NUCLEOTIDE SEQUENCE</scope>
    <source>
        <strain evidence="2">LCB_4</strain>
    </source>
</reference>
<dbReference type="Proteomes" id="UP000186851">
    <property type="component" value="Chromosome"/>
</dbReference>
<name>A0AAF0D2C9_ODILC</name>
<dbReference type="Pfam" id="PF01969">
    <property type="entry name" value="Ni_insertion"/>
    <property type="match status" value="1"/>
</dbReference>
<dbReference type="NCBIfam" id="TIGR00299">
    <property type="entry name" value="nickel pincer cofactor biosynthesis protein LarC"/>
    <property type="match status" value="1"/>
</dbReference>
<reference evidence="2" key="2">
    <citation type="journal article" date="2022" name="Nat. Microbiol.">
        <title>A closed Candidatus Odinarchaeum chromosome exposes Asgard archaeal viruses.</title>
        <authorList>
            <person name="Tamarit D."/>
            <person name="Caceres E.F."/>
            <person name="Krupovic M."/>
            <person name="Nijland R."/>
            <person name="Eme L."/>
            <person name="Robinson N.P."/>
            <person name="Ettema T.J.G."/>
        </authorList>
    </citation>
    <scope>NUCLEOTIDE SEQUENCE</scope>
    <source>
        <strain evidence="2">LCB_4</strain>
    </source>
</reference>
<dbReference type="EMBL" id="CP091871">
    <property type="protein sequence ID" value="WEU40432.1"/>
    <property type="molecule type" value="Genomic_DNA"/>
</dbReference>
<dbReference type="InterPro" id="IPR002822">
    <property type="entry name" value="Ni_insertion"/>
</dbReference>
<sequence>MMNRNKILFIDSSLSGLSGDMLLSALIDMGFKEENLNTLHSTIKNEYTSPFFKGFKLSSTKRDGLTAKTMLVDIIEDHREIDVEEFKEIFYKCLEKTNLKEVYKDYASRVFEDLINAEKKIHRSDNSERLYLHELSSPDTVFDILGVSSGLQYFSILEEAEVYATPIPIGGGSVKFSHGAFNVPVPVVSELLRKHGIPFHFGPVKEELLTPTGIALIAGLKPSFQTIPGDLTIICEGYGAGNRVIEGFPNVLKMILFNKSDANSGNFLENDYVVVLETNLDDITGEKLSYAIEKIMEAGALDVSVTPTLMKKGRVGYIVKVLCTLEDERKIMENVFDYTNTLGLRRYVSLRYKLKREVNTVNLNIKGELYRVRVKEALTIKGLKRFKPEFEDLKKVSESVKLPLEEVLRLVRKEIERKLKKT</sequence>
<protein>
    <submittedName>
        <fullName evidence="2">Nickel pincer cofactor biosynthesis protein LarC</fullName>
    </submittedName>
</protein>
<dbReference type="AlphaFoldDB" id="A0AAF0D2C9"/>
<proteinExistence type="predicted"/>
<dbReference type="Gene3D" id="3.30.70.1380">
    <property type="entry name" value="Transcriptional regulatory protein pf0864 domain like"/>
    <property type="match status" value="1"/>
</dbReference>
<accession>A0AAF0D2C9</accession>
<evidence type="ECO:0000313" key="2">
    <source>
        <dbReference type="EMBL" id="WEU40432.1"/>
    </source>
</evidence>
<gene>
    <name evidence="2" type="primary">larC</name>
    <name evidence="2" type="ORF">OdinLCB4_000420</name>
</gene>
<dbReference type="PANTHER" id="PTHR36566">
    <property type="entry name" value="NICKEL INSERTION PROTEIN-RELATED"/>
    <property type="match status" value="1"/>
</dbReference>
<evidence type="ECO:0000313" key="3">
    <source>
        <dbReference type="Proteomes" id="UP000186851"/>
    </source>
</evidence>
<keyword evidence="1" id="KW-0533">Nickel</keyword>
<organism evidence="2 3">
    <name type="scientific">Odinarchaeota yellowstonii (strain LCB_4)</name>
    <dbReference type="NCBI Taxonomy" id="1841599"/>
    <lineage>
        <taxon>Archaea</taxon>
        <taxon>Promethearchaeati</taxon>
        <taxon>Candidatus Odinarchaeota</taxon>
        <taxon>Candidatus Odinarchaeia</taxon>
        <taxon>Candidatus Odinarchaeales</taxon>
        <taxon>Candidatus Odinarchaeaceae</taxon>
        <taxon>Candidatus Odinarchaeum</taxon>
    </lineage>
</organism>
<dbReference type="Gene3D" id="3.10.20.300">
    <property type="entry name" value="mk0293 like domain"/>
    <property type="match status" value="1"/>
</dbReference>
<dbReference type="PANTHER" id="PTHR36566:SF1">
    <property type="entry name" value="PYRIDINIUM-3,5-BISTHIOCARBOXYLIC ACID MONONUCLEOTIDE NICKEL INSERTION PROTEIN"/>
    <property type="match status" value="1"/>
</dbReference>
<dbReference type="KEGG" id="oyw:OdinLCB4_000420"/>